<protein>
    <submittedName>
        <fullName evidence="1">Uncharacterized protein</fullName>
    </submittedName>
</protein>
<proteinExistence type="predicted"/>
<dbReference type="EMBL" id="LR796399">
    <property type="protein sequence ID" value="CAB4142104.1"/>
    <property type="molecule type" value="Genomic_DNA"/>
</dbReference>
<gene>
    <name evidence="1" type="ORF">UFOVP425_44</name>
</gene>
<accession>A0A6J5M5V0</accession>
<organism evidence="1">
    <name type="scientific">uncultured Caudovirales phage</name>
    <dbReference type="NCBI Taxonomy" id="2100421"/>
    <lineage>
        <taxon>Viruses</taxon>
        <taxon>Duplodnaviria</taxon>
        <taxon>Heunggongvirae</taxon>
        <taxon>Uroviricota</taxon>
        <taxon>Caudoviricetes</taxon>
        <taxon>Peduoviridae</taxon>
        <taxon>Maltschvirus</taxon>
        <taxon>Maltschvirus maltsch</taxon>
    </lineage>
</organism>
<sequence length="578" mass="65979">MDNNVKIIELAKYETPIIQEGKREDWVTYGVDNNYFQYLIDRYTYSPTNNAIINNIVKLIYGRGLNALDASKKPNEYAQFINLISKDCVKKQITDAKMLGQFAMQVIYTKDRSRIAKVYHIPVHLLRPEKCNKDGEIEAYYYSDNWSDTKAFPPKRIPAFGTSKESIEIFYVRPYSVGMKYFALVDYQGALPYAVLEQEISDYLINEVQNGFSGTKVINFNNGIPADEEMDEIERKVTNKLTGSRGKRVIVSFNHSDAQKTTVDDIPLNDAPDHYTYLSEECMRKIMLGHNVTSPLLFGISSSNGFSSNADELKNSFILYYNMVIRPYQDLMIEAYEQILAYNGITLKLYFETLKPLEFMDASGKVEEPTELSSQDDTIAQALIDMGEDVSEDWLLIDEFEVDYDNDDFENEVLQGKHETKSLLSKLVELVSSGTARPNSKSEQDAVIDDVKFITRYVYAGETTEKTRPFCKKMVEAKKVYRKEDILQMSNQPVNAGWGARGADTYSIWFYKGGGNCYHRWNKQVYASFEGTGIDVNSPKAKQIAGQKAEKFGYVVKNDPKVSQRPIDMPNQGFLPKD</sequence>
<name>A0A6J5M5V0_9CAUD</name>
<reference evidence="1" key="1">
    <citation type="submission" date="2020-04" db="EMBL/GenBank/DDBJ databases">
        <authorList>
            <person name="Chiriac C."/>
            <person name="Salcher M."/>
            <person name="Ghai R."/>
            <person name="Kavagutti S V."/>
        </authorList>
    </citation>
    <scope>NUCLEOTIDE SEQUENCE</scope>
</reference>
<evidence type="ECO:0000313" key="1">
    <source>
        <dbReference type="EMBL" id="CAB4142104.1"/>
    </source>
</evidence>